<dbReference type="InterPro" id="IPR013324">
    <property type="entry name" value="RNA_pol_sigma_r3/r4-like"/>
</dbReference>
<evidence type="ECO:0000313" key="7">
    <source>
        <dbReference type="EMBL" id="PWL37399.1"/>
    </source>
</evidence>
<dbReference type="EMBL" id="QGEG01000006">
    <property type="protein sequence ID" value="PWL37399.1"/>
    <property type="molecule type" value="Genomic_DNA"/>
</dbReference>
<dbReference type="OrthoDB" id="1027298at2"/>
<name>A0A316KX73_9FLAO</name>
<proteinExistence type="inferred from homology"/>
<evidence type="ECO:0000256" key="2">
    <source>
        <dbReference type="ARBA" id="ARBA00023015"/>
    </source>
</evidence>
<comment type="similarity">
    <text evidence="1">Belongs to the sigma-70 factor family. ECF subfamily.</text>
</comment>
<evidence type="ECO:0000259" key="5">
    <source>
        <dbReference type="Pfam" id="PF04542"/>
    </source>
</evidence>
<evidence type="ECO:0000259" key="6">
    <source>
        <dbReference type="Pfam" id="PF08281"/>
    </source>
</evidence>
<dbReference type="InterPro" id="IPR013325">
    <property type="entry name" value="RNA_pol_sigma_r2"/>
</dbReference>
<dbReference type="AlphaFoldDB" id="A0A316KX73"/>
<dbReference type="InterPro" id="IPR014284">
    <property type="entry name" value="RNA_pol_sigma-70_dom"/>
</dbReference>
<dbReference type="InterPro" id="IPR036388">
    <property type="entry name" value="WH-like_DNA-bd_sf"/>
</dbReference>
<evidence type="ECO:0000313" key="8">
    <source>
        <dbReference type="Proteomes" id="UP000245762"/>
    </source>
</evidence>
<dbReference type="NCBIfam" id="TIGR02937">
    <property type="entry name" value="sigma70-ECF"/>
    <property type="match status" value="1"/>
</dbReference>
<dbReference type="Pfam" id="PF04542">
    <property type="entry name" value="Sigma70_r2"/>
    <property type="match status" value="1"/>
</dbReference>
<dbReference type="InterPro" id="IPR007627">
    <property type="entry name" value="RNA_pol_sigma70_r2"/>
</dbReference>
<reference evidence="7 8" key="1">
    <citation type="submission" date="2018-05" db="EMBL/GenBank/DDBJ databases">
        <title>Complete genome sequence of Flagellimonas aquimarina ECD12 isolated from seaweed Ecklonia cava.</title>
        <authorList>
            <person name="Choi S."/>
            <person name="Seong C."/>
        </authorList>
    </citation>
    <scope>NUCLEOTIDE SEQUENCE [LARGE SCALE GENOMIC DNA]</scope>
    <source>
        <strain evidence="7 8">ECD12</strain>
    </source>
</reference>
<comment type="caution">
    <text evidence="7">The sequence shown here is derived from an EMBL/GenBank/DDBJ whole genome shotgun (WGS) entry which is preliminary data.</text>
</comment>
<evidence type="ECO:0000256" key="1">
    <source>
        <dbReference type="ARBA" id="ARBA00010641"/>
    </source>
</evidence>
<organism evidence="7 8">
    <name type="scientific">Flagellimonas aquimarina</name>
    <dbReference type="NCBI Taxonomy" id="2201895"/>
    <lineage>
        <taxon>Bacteria</taxon>
        <taxon>Pseudomonadati</taxon>
        <taxon>Bacteroidota</taxon>
        <taxon>Flavobacteriia</taxon>
        <taxon>Flavobacteriales</taxon>
        <taxon>Flavobacteriaceae</taxon>
        <taxon>Flagellimonas</taxon>
    </lineage>
</organism>
<dbReference type="Gene3D" id="1.10.1740.10">
    <property type="match status" value="1"/>
</dbReference>
<gene>
    <name evidence="7" type="ORF">DKG77_16180</name>
</gene>
<dbReference type="GO" id="GO:0006352">
    <property type="term" value="P:DNA-templated transcription initiation"/>
    <property type="evidence" value="ECO:0007669"/>
    <property type="project" value="InterPro"/>
</dbReference>
<dbReference type="InterPro" id="IPR013249">
    <property type="entry name" value="RNA_pol_sigma70_r4_t2"/>
</dbReference>
<dbReference type="GO" id="GO:0003677">
    <property type="term" value="F:DNA binding"/>
    <property type="evidence" value="ECO:0007669"/>
    <property type="project" value="InterPro"/>
</dbReference>
<accession>A0A316KX73</accession>
<keyword evidence="3" id="KW-0731">Sigma factor</keyword>
<dbReference type="CDD" id="cd06171">
    <property type="entry name" value="Sigma70_r4"/>
    <property type="match status" value="1"/>
</dbReference>
<evidence type="ECO:0000256" key="3">
    <source>
        <dbReference type="ARBA" id="ARBA00023082"/>
    </source>
</evidence>
<evidence type="ECO:0000256" key="4">
    <source>
        <dbReference type="ARBA" id="ARBA00023163"/>
    </source>
</evidence>
<dbReference type="RefSeq" id="WP_109665723.1">
    <property type="nucleotide sequence ID" value="NZ_QGEG01000006.1"/>
</dbReference>
<dbReference type="PANTHER" id="PTHR43133:SF51">
    <property type="entry name" value="RNA POLYMERASE SIGMA FACTOR"/>
    <property type="match status" value="1"/>
</dbReference>
<sequence>MTANKEKHLLQKIRNGNTQAFSELVDAYKNLVYTLASRMLGNREEAEEVSQDTFIKIFKSLSHFKGDSKFSTWIYRITYNTCLDRIKQNKRQNTFVDIDHVKDVSFVTMNNALDKMILEERRELIKKSLNSLPAKDAGLLTLFYFEEQSLAEMEKTLNIPDRTIKVQLFRARKKLATVLEKNLEKEILQNYG</sequence>
<keyword evidence="4" id="KW-0804">Transcription</keyword>
<dbReference type="PANTHER" id="PTHR43133">
    <property type="entry name" value="RNA POLYMERASE ECF-TYPE SIGMA FACTO"/>
    <property type="match status" value="1"/>
</dbReference>
<dbReference type="SUPFAM" id="SSF88946">
    <property type="entry name" value="Sigma2 domain of RNA polymerase sigma factors"/>
    <property type="match status" value="1"/>
</dbReference>
<dbReference type="Gene3D" id="1.10.10.10">
    <property type="entry name" value="Winged helix-like DNA-binding domain superfamily/Winged helix DNA-binding domain"/>
    <property type="match status" value="1"/>
</dbReference>
<dbReference type="GO" id="GO:0016987">
    <property type="term" value="F:sigma factor activity"/>
    <property type="evidence" value="ECO:0007669"/>
    <property type="project" value="UniProtKB-KW"/>
</dbReference>
<feature type="domain" description="RNA polymerase sigma factor 70 region 4 type 2" evidence="6">
    <location>
        <begin position="123"/>
        <end position="175"/>
    </location>
</feature>
<keyword evidence="2" id="KW-0805">Transcription regulation</keyword>
<dbReference type="Pfam" id="PF08281">
    <property type="entry name" value="Sigma70_r4_2"/>
    <property type="match status" value="1"/>
</dbReference>
<protein>
    <submittedName>
        <fullName evidence="7">RNA polymerase</fullName>
    </submittedName>
</protein>
<dbReference type="InterPro" id="IPR039425">
    <property type="entry name" value="RNA_pol_sigma-70-like"/>
</dbReference>
<dbReference type="SUPFAM" id="SSF88659">
    <property type="entry name" value="Sigma3 and sigma4 domains of RNA polymerase sigma factors"/>
    <property type="match status" value="1"/>
</dbReference>
<keyword evidence="8" id="KW-1185">Reference proteome</keyword>
<dbReference type="Proteomes" id="UP000245762">
    <property type="component" value="Unassembled WGS sequence"/>
</dbReference>
<feature type="domain" description="RNA polymerase sigma-70 region 2" evidence="5">
    <location>
        <begin position="24"/>
        <end position="91"/>
    </location>
</feature>